<sequence length="202" mass="22466">MSGEWADLQDLVESVAIALRDALKSEAPGSEPTVRVHSDEDAHELIVELPGLQPVRLRLTADVLRRAHSRGLTPIQLLAVAFSNRNSERSDSHWLPRRIGATLVETARSGADESSRLTVADPEATRYDADALRSKVVAAVTRALLRRVLVLLRRRLRVRVRCRPVTTFPLHGGDHSVHCHRSRAPSTARKTSPLAFREFAVR</sequence>
<protein>
    <submittedName>
        <fullName evidence="1">Uncharacterized protein</fullName>
    </submittedName>
</protein>
<name>A0A919NR00_9ACTN</name>
<keyword evidence="2" id="KW-1185">Reference proteome</keyword>
<organism evidence="1 2">
    <name type="scientific">Paractinoplanes tereljensis</name>
    <dbReference type="NCBI Taxonomy" id="571912"/>
    <lineage>
        <taxon>Bacteria</taxon>
        <taxon>Bacillati</taxon>
        <taxon>Actinomycetota</taxon>
        <taxon>Actinomycetes</taxon>
        <taxon>Micromonosporales</taxon>
        <taxon>Micromonosporaceae</taxon>
        <taxon>Paractinoplanes</taxon>
    </lineage>
</organism>
<dbReference type="AlphaFoldDB" id="A0A919NR00"/>
<evidence type="ECO:0000313" key="1">
    <source>
        <dbReference type="EMBL" id="GIF22650.1"/>
    </source>
</evidence>
<dbReference type="RefSeq" id="WP_203810274.1">
    <property type="nucleotide sequence ID" value="NZ_BOMY01000034.1"/>
</dbReference>
<accession>A0A919NR00</accession>
<proteinExistence type="predicted"/>
<gene>
    <name evidence="1" type="ORF">Ate02nite_53800</name>
</gene>
<comment type="caution">
    <text evidence="1">The sequence shown here is derived from an EMBL/GenBank/DDBJ whole genome shotgun (WGS) entry which is preliminary data.</text>
</comment>
<dbReference type="EMBL" id="BOMY01000034">
    <property type="protein sequence ID" value="GIF22650.1"/>
    <property type="molecule type" value="Genomic_DNA"/>
</dbReference>
<evidence type="ECO:0000313" key="2">
    <source>
        <dbReference type="Proteomes" id="UP000623608"/>
    </source>
</evidence>
<dbReference type="Proteomes" id="UP000623608">
    <property type="component" value="Unassembled WGS sequence"/>
</dbReference>
<reference evidence="1" key="1">
    <citation type="submission" date="2021-01" db="EMBL/GenBank/DDBJ databases">
        <title>Whole genome shotgun sequence of Actinoplanes tereljensis NBRC 105297.</title>
        <authorList>
            <person name="Komaki H."/>
            <person name="Tamura T."/>
        </authorList>
    </citation>
    <scope>NUCLEOTIDE SEQUENCE</scope>
    <source>
        <strain evidence="1">NBRC 105297</strain>
    </source>
</reference>